<feature type="transmembrane region" description="Helical" evidence="3">
    <location>
        <begin position="1352"/>
        <end position="1379"/>
    </location>
</feature>
<dbReference type="SUPFAM" id="SSF47336">
    <property type="entry name" value="ACP-like"/>
    <property type="match status" value="1"/>
</dbReference>
<dbReference type="Proteomes" id="UP001337655">
    <property type="component" value="Unassembled WGS sequence"/>
</dbReference>
<dbReference type="PANTHER" id="PTHR43201:SF10">
    <property type="entry name" value="CARRIER DOMAIN-CONTAINING PROTEIN"/>
    <property type="match status" value="1"/>
</dbReference>
<dbReference type="SMART" id="SM00823">
    <property type="entry name" value="PKS_PP"/>
    <property type="match status" value="1"/>
</dbReference>
<dbReference type="PANTHER" id="PTHR43201">
    <property type="entry name" value="ACYL-COA SYNTHETASE"/>
    <property type="match status" value="1"/>
</dbReference>
<feature type="transmembrane region" description="Helical" evidence="3">
    <location>
        <begin position="1071"/>
        <end position="1094"/>
    </location>
</feature>
<evidence type="ECO:0000313" key="6">
    <source>
        <dbReference type="Proteomes" id="UP001337655"/>
    </source>
</evidence>
<feature type="transmembrane region" description="Helical" evidence="3">
    <location>
        <begin position="831"/>
        <end position="856"/>
    </location>
</feature>
<dbReference type="InterPro" id="IPR020806">
    <property type="entry name" value="PKS_PP-bd"/>
</dbReference>
<dbReference type="Gene3D" id="3.40.50.12780">
    <property type="entry name" value="N-terminal domain of ligase-like"/>
    <property type="match status" value="1"/>
</dbReference>
<keyword evidence="1" id="KW-0596">Phosphopantetheine</keyword>
<evidence type="ECO:0000256" key="2">
    <source>
        <dbReference type="ARBA" id="ARBA00022553"/>
    </source>
</evidence>
<dbReference type="Gene3D" id="1.10.1200.10">
    <property type="entry name" value="ACP-like"/>
    <property type="match status" value="1"/>
</dbReference>
<dbReference type="Gene3D" id="2.160.10.10">
    <property type="entry name" value="Hexapeptide repeat proteins"/>
    <property type="match status" value="2"/>
</dbReference>
<dbReference type="GO" id="GO:0006631">
    <property type="term" value="P:fatty acid metabolic process"/>
    <property type="evidence" value="ECO:0007669"/>
    <property type="project" value="TreeGrafter"/>
</dbReference>
<dbReference type="InterPro" id="IPR009081">
    <property type="entry name" value="PP-bd_ACP"/>
</dbReference>
<dbReference type="InterPro" id="IPR011004">
    <property type="entry name" value="Trimer_LpxA-like_sf"/>
</dbReference>
<feature type="transmembrane region" description="Helical" evidence="3">
    <location>
        <begin position="1018"/>
        <end position="1045"/>
    </location>
</feature>
<dbReference type="InterPro" id="IPR045851">
    <property type="entry name" value="AMP-bd_C_sf"/>
</dbReference>
<sequence>MASNENVEIYPQNFQHVALDRTQSPSSILKAIPCTTAPSYAPMVTLSALLSSSIGPWPVLQLQLAYTKCWKALPEDAKAGRAAPHEQQLIDRTLIECKQSYTSLLDLLHASSAAQAIVDPGSGRSIHHNALAASIQSFGRYLPSHNGPRKPVVAISLPNGPLLALTVLATATYCTAAPLAHGSGVGAEQFKSDALQSAASFIMASAADVERLGLRSSWLVEANVEVILVELTPDMCIEVRSLDGTAAPTSPTTSLTPNGADDTGVLLFTSGTSGTKKLVPLTIHSMVCGVAMVVESWGLSPSMRCLNQMPLNHVGGLVRNLFAPLLSGGSVMCCSAFDANLFWDCVEDYAPTWYYASPSMHQCILEAAEDRPEALSKSQIRLVCNAAGGLLPSLACRLRDTFDCTVLPSYGMTECMPISTPPQDYLLDKPGTSGIGIGPEIAVLDGNEKKIGPGSIGRIAVRGQPVFAGYLRGDVLDKSCFTADGWFDTGDMGYLDNEGYLYITGRSKEVINRGGELISPFEVEEAVVATSADPSSPTHGRVGKALAFSVPHDVLQEVVGICIVTPAGAERTSLRGIQAALKNVLAQVKIPSAVVFMDNGLPVNNNKVLRIRLAERLGLPELSDATPFRERHFEAAGPPANTPLSETIECRRIDVEDDDATGDELLEPGLADGTTSSLTLTERAIAKMFAQVLSVPEQSLAPEADFFHLGGDSMRAGRLLSLLRKEFKSRLTIDQLFANSTIGALASLLGDMTPEPTKPTMNTPSDAPFMDTLLPGCEKTYSSTNPLVLMLQLFPLCLFYPMKRAFTWTVFIYCLSWSLGLNTSATIPGRLLVLVVSMFIARTITRILAPLLAIAFKWLVIGRYKEGLYPMWGRYHTRWWLCQKAIQTTGMGVWGSFNWSRCFFYRALGAKIGKNVTLNKGATLGEYDLLTIQDSVNLERCTVRPFAAERNTSMYLGRITLGRKSSVGLGSVVAAGTNVPANACIGPNSSSWEVEDASEANRDLASSKIPGAHWALNLFLGLPLQFASMFIGSILWLGCLAALVYNDLNFSIADPLRSIILWFATPERVGLHYAAMAANAALGPLFFFAAVLVIKKAFDLCCGSAQRGHASSFSQMTKFRRQLIRTLLPAPRFRKLTELFGTHYEATSIFMRAMGAKVGKQVYWPGTGPSIQDYDLVEVGDDVVFGSRSHLVTSDATGSEPIRIKSFATVADRVVLLPGIELGEKTIMGSGALTRRNAQYADETTWVGSKKGECICLSAPAGRKESQASSASSPVIASFNSSSTTLAARNNDYRVWNQLEIFLYSTLITIATAIYWNIGSISGTQIIAHLMTHNPASLSALSLTPSSPARPVAFYGLFLLWTILITTLQSLLVLVFLIAAKWILMGRRKPGNYSWDTSPYCQRWQLYLKLESLRRNCYGGNGILGLLTGTHYIVLYFRALGGSIGKDCSLFAGGLPSLLFTEPDLLTLGERVSVDDASLVAHINTRGKFDLNPLSVGDRSVLRSGSRLLSGARMEEDSCLLEHTLVMAGDVVEAGETMQGWPAEEFRGETMPTLRKRMGWSV</sequence>
<evidence type="ECO:0000259" key="4">
    <source>
        <dbReference type="PROSITE" id="PS50075"/>
    </source>
</evidence>
<gene>
    <name evidence="5" type="ORF">LTR77_009564</name>
</gene>
<name>A0AAV9NYR3_9PEZI</name>
<accession>A0AAV9NYR3</accession>
<organism evidence="5 6">
    <name type="scientific">Saxophila tyrrhenica</name>
    <dbReference type="NCBI Taxonomy" id="1690608"/>
    <lineage>
        <taxon>Eukaryota</taxon>
        <taxon>Fungi</taxon>
        <taxon>Dikarya</taxon>
        <taxon>Ascomycota</taxon>
        <taxon>Pezizomycotina</taxon>
        <taxon>Dothideomycetes</taxon>
        <taxon>Dothideomycetidae</taxon>
        <taxon>Mycosphaerellales</taxon>
        <taxon>Extremaceae</taxon>
        <taxon>Saxophila</taxon>
    </lineage>
</organism>
<evidence type="ECO:0000256" key="1">
    <source>
        <dbReference type="ARBA" id="ARBA00022450"/>
    </source>
</evidence>
<dbReference type="EMBL" id="JAVRRT010000018">
    <property type="protein sequence ID" value="KAK5164900.1"/>
    <property type="molecule type" value="Genomic_DNA"/>
</dbReference>
<dbReference type="Gene3D" id="3.30.300.30">
    <property type="match status" value="1"/>
</dbReference>
<dbReference type="InterPro" id="IPR042099">
    <property type="entry name" value="ANL_N_sf"/>
</dbReference>
<dbReference type="GO" id="GO:0031956">
    <property type="term" value="F:medium-chain fatty acid-CoA ligase activity"/>
    <property type="evidence" value="ECO:0007669"/>
    <property type="project" value="TreeGrafter"/>
</dbReference>
<dbReference type="SUPFAM" id="SSF56801">
    <property type="entry name" value="Acetyl-CoA synthetase-like"/>
    <property type="match status" value="1"/>
</dbReference>
<proteinExistence type="predicted"/>
<dbReference type="PROSITE" id="PS50075">
    <property type="entry name" value="CARRIER"/>
    <property type="match status" value="1"/>
</dbReference>
<dbReference type="InterPro" id="IPR000873">
    <property type="entry name" value="AMP-dep_synth/lig_dom"/>
</dbReference>
<keyword evidence="3" id="KW-0472">Membrane</keyword>
<dbReference type="Pfam" id="PF00550">
    <property type="entry name" value="PP-binding"/>
    <property type="match status" value="1"/>
</dbReference>
<comment type="caution">
    <text evidence="5">The sequence shown here is derived from an EMBL/GenBank/DDBJ whole genome shotgun (WGS) entry which is preliminary data.</text>
</comment>
<dbReference type="Pfam" id="PF00501">
    <property type="entry name" value="AMP-binding"/>
    <property type="match status" value="1"/>
</dbReference>
<keyword evidence="2" id="KW-0597">Phosphoprotein</keyword>
<keyword evidence="3" id="KW-0812">Transmembrane</keyword>
<dbReference type="RefSeq" id="XP_064655096.1">
    <property type="nucleotide sequence ID" value="XM_064806791.1"/>
</dbReference>
<feature type="domain" description="Carrier" evidence="4">
    <location>
        <begin position="676"/>
        <end position="753"/>
    </location>
</feature>
<evidence type="ECO:0000256" key="3">
    <source>
        <dbReference type="SAM" id="Phobius"/>
    </source>
</evidence>
<reference evidence="5 6" key="1">
    <citation type="submission" date="2023-08" db="EMBL/GenBank/DDBJ databases">
        <title>Black Yeasts Isolated from many extreme environments.</title>
        <authorList>
            <person name="Coleine C."/>
            <person name="Stajich J.E."/>
            <person name="Selbmann L."/>
        </authorList>
    </citation>
    <scope>NUCLEOTIDE SEQUENCE [LARGE SCALE GENOMIC DNA]</scope>
    <source>
        <strain evidence="5 6">CCFEE 5935</strain>
    </source>
</reference>
<feature type="transmembrane region" description="Helical" evidence="3">
    <location>
        <begin position="1301"/>
        <end position="1318"/>
    </location>
</feature>
<dbReference type="GO" id="GO:0031177">
    <property type="term" value="F:phosphopantetheine binding"/>
    <property type="evidence" value="ECO:0007669"/>
    <property type="project" value="InterPro"/>
</dbReference>
<dbReference type="GeneID" id="89930895"/>
<keyword evidence="3" id="KW-1133">Transmembrane helix</keyword>
<keyword evidence="6" id="KW-1185">Reference proteome</keyword>
<dbReference type="SUPFAM" id="SSF51161">
    <property type="entry name" value="Trimeric LpxA-like enzymes"/>
    <property type="match status" value="3"/>
</dbReference>
<dbReference type="InterPro" id="IPR036736">
    <property type="entry name" value="ACP-like_sf"/>
</dbReference>
<evidence type="ECO:0000313" key="5">
    <source>
        <dbReference type="EMBL" id="KAK5164900.1"/>
    </source>
</evidence>
<protein>
    <recommendedName>
        <fullName evidence="4">Carrier domain-containing protein</fullName>
    </recommendedName>
</protein>